<dbReference type="Proteomes" id="UP000799444">
    <property type="component" value="Unassembled WGS sequence"/>
</dbReference>
<sequence>MRLPILVAALAYATTTSAALQWTLQKASNPTSDQSDAYTKIDAAMRQAATRYASCTNCNKNIKVYYAPGVPTAEASYNGDLRFGSDRQYMTQRTAMHEISHTLGVGQTAAFDRKCAAGDWKTALPLLRSWDGQSAKISCGGSHFWPYGLNYETEWSETNAERHVKMVSAMIADGM</sequence>
<accession>A0A9P4QLK9</accession>
<proteinExistence type="predicted"/>
<feature type="signal peptide" evidence="1">
    <location>
        <begin position="1"/>
        <end position="19"/>
    </location>
</feature>
<organism evidence="2 3">
    <name type="scientific">Polyplosphaeria fusca</name>
    <dbReference type="NCBI Taxonomy" id="682080"/>
    <lineage>
        <taxon>Eukaryota</taxon>
        <taxon>Fungi</taxon>
        <taxon>Dikarya</taxon>
        <taxon>Ascomycota</taxon>
        <taxon>Pezizomycotina</taxon>
        <taxon>Dothideomycetes</taxon>
        <taxon>Pleosporomycetidae</taxon>
        <taxon>Pleosporales</taxon>
        <taxon>Tetraplosphaeriaceae</taxon>
        <taxon>Polyplosphaeria</taxon>
    </lineage>
</organism>
<dbReference type="EMBL" id="ML996357">
    <property type="protein sequence ID" value="KAF2727076.1"/>
    <property type="molecule type" value="Genomic_DNA"/>
</dbReference>
<feature type="chain" id="PRO_5040189843" description="Ricin B lectin" evidence="1">
    <location>
        <begin position="20"/>
        <end position="175"/>
    </location>
</feature>
<gene>
    <name evidence="2" type="ORF">EJ04DRAFT_479616</name>
</gene>
<dbReference type="OrthoDB" id="4426724at2759"/>
<evidence type="ECO:0000313" key="2">
    <source>
        <dbReference type="EMBL" id="KAF2727076.1"/>
    </source>
</evidence>
<dbReference type="AlphaFoldDB" id="A0A9P4QLK9"/>
<evidence type="ECO:0000256" key="1">
    <source>
        <dbReference type="SAM" id="SignalP"/>
    </source>
</evidence>
<protein>
    <recommendedName>
        <fullName evidence="4">Ricin B lectin</fullName>
    </recommendedName>
</protein>
<evidence type="ECO:0000313" key="3">
    <source>
        <dbReference type="Proteomes" id="UP000799444"/>
    </source>
</evidence>
<keyword evidence="3" id="KW-1185">Reference proteome</keyword>
<reference evidence="2" key="1">
    <citation type="journal article" date="2020" name="Stud. Mycol.">
        <title>101 Dothideomycetes genomes: a test case for predicting lifestyles and emergence of pathogens.</title>
        <authorList>
            <person name="Haridas S."/>
            <person name="Albert R."/>
            <person name="Binder M."/>
            <person name="Bloem J."/>
            <person name="Labutti K."/>
            <person name="Salamov A."/>
            <person name="Andreopoulos B."/>
            <person name="Baker S."/>
            <person name="Barry K."/>
            <person name="Bills G."/>
            <person name="Bluhm B."/>
            <person name="Cannon C."/>
            <person name="Castanera R."/>
            <person name="Culley D."/>
            <person name="Daum C."/>
            <person name="Ezra D."/>
            <person name="Gonzalez J."/>
            <person name="Henrissat B."/>
            <person name="Kuo A."/>
            <person name="Liang C."/>
            <person name="Lipzen A."/>
            <person name="Lutzoni F."/>
            <person name="Magnuson J."/>
            <person name="Mondo S."/>
            <person name="Nolan M."/>
            <person name="Ohm R."/>
            <person name="Pangilinan J."/>
            <person name="Park H.-J."/>
            <person name="Ramirez L."/>
            <person name="Alfaro M."/>
            <person name="Sun H."/>
            <person name="Tritt A."/>
            <person name="Yoshinaga Y."/>
            <person name="Zwiers L.-H."/>
            <person name="Turgeon B."/>
            <person name="Goodwin S."/>
            <person name="Spatafora J."/>
            <person name="Crous P."/>
            <person name="Grigoriev I."/>
        </authorList>
    </citation>
    <scope>NUCLEOTIDE SEQUENCE</scope>
    <source>
        <strain evidence="2">CBS 125425</strain>
    </source>
</reference>
<keyword evidence="1" id="KW-0732">Signal</keyword>
<comment type="caution">
    <text evidence="2">The sequence shown here is derived from an EMBL/GenBank/DDBJ whole genome shotgun (WGS) entry which is preliminary data.</text>
</comment>
<evidence type="ECO:0008006" key="4">
    <source>
        <dbReference type="Google" id="ProtNLM"/>
    </source>
</evidence>
<name>A0A9P4QLK9_9PLEO</name>
<feature type="non-terminal residue" evidence="2">
    <location>
        <position position="175"/>
    </location>
</feature>